<dbReference type="PANTHER" id="PTHR42786">
    <property type="entry name" value="TRNA/RRNA METHYLTRANSFERASE"/>
    <property type="match status" value="1"/>
</dbReference>
<evidence type="ECO:0000313" key="7">
    <source>
        <dbReference type="EMBL" id="NYZ65201.1"/>
    </source>
</evidence>
<dbReference type="Pfam" id="PF00588">
    <property type="entry name" value="SpoU_methylase"/>
    <property type="match status" value="1"/>
</dbReference>
<dbReference type="Gene3D" id="1.10.8.590">
    <property type="match status" value="1"/>
</dbReference>
<dbReference type="RefSeq" id="WP_180567236.1">
    <property type="nucleotide sequence ID" value="NZ_JACCKB010000004.1"/>
</dbReference>
<evidence type="ECO:0000256" key="3">
    <source>
        <dbReference type="ARBA" id="ARBA00022679"/>
    </source>
</evidence>
<feature type="domain" description="tRNA/rRNA methyltransferase SpoU type" evidence="6">
    <location>
        <begin position="5"/>
        <end position="155"/>
    </location>
</feature>
<dbReference type="NCBIfam" id="TIGR00050">
    <property type="entry name" value="rRNA_methyl_1"/>
    <property type="match status" value="1"/>
</dbReference>
<dbReference type="GO" id="GO:0002128">
    <property type="term" value="P:tRNA nucleoside ribose methylation"/>
    <property type="evidence" value="ECO:0007669"/>
    <property type="project" value="TreeGrafter"/>
</dbReference>
<dbReference type="InterPro" id="IPR004384">
    <property type="entry name" value="RNA_MeTrfase_TrmJ/LasT"/>
</dbReference>
<comment type="catalytic activity">
    <reaction evidence="5">
        <text>uridine(32) in tRNA + S-adenosyl-L-methionine = 2'-O-methyluridine(32) in tRNA + S-adenosyl-L-homocysteine + H(+)</text>
        <dbReference type="Rhea" id="RHEA:42936"/>
        <dbReference type="Rhea" id="RHEA-COMP:10107"/>
        <dbReference type="Rhea" id="RHEA-COMP:10290"/>
        <dbReference type="ChEBI" id="CHEBI:15378"/>
        <dbReference type="ChEBI" id="CHEBI:57856"/>
        <dbReference type="ChEBI" id="CHEBI:59789"/>
        <dbReference type="ChEBI" id="CHEBI:65315"/>
        <dbReference type="ChEBI" id="CHEBI:74478"/>
        <dbReference type="EC" id="2.1.1.200"/>
    </reaction>
</comment>
<accession>A0A853I5H9</accession>
<keyword evidence="2 5" id="KW-0489">Methyltransferase</keyword>
<gene>
    <name evidence="5 7" type="primary">trmJ</name>
    <name evidence="7" type="ORF">H0A36_04215</name>
</gene>
<comment type="catalytic activity">
    <reaction evidence="5">
        <text>cytidine(32) in tRNA + S-adenosyl-L-methionine = 2'-O-methylcytidine(32) in tRNA + S-adenosyl-L-homocysteine + H(+)</text>
        <dbReference type="Rhea" id="RHEA:42932"/>
        <dbReference type="Rhea" id="RHEA-COMP:10288"/>
        <dbReference type="Rhea" id="RHEA-COMP:10289"/>
        <dbReference type="ChEBI" id="CHEBI:15378"/>
        <dbReference type="ChEBI" id="CHEBI:57856"/>
        <dbReference type="ChEBI" id="CHEBI:59789"/>
        <dbReference type="ChEBI" id="CHEBI:74495"/>
        <dbReference type="ChEBI" id="CHEBI:82748"/>
        <dbReference type="EC" id="2.1.1.200"/>
    </reaction>
</comment>
<protein>
    <recommendedName>
        <fullName evidence="5">tRNA (cytidine/uridine-2'-O-)-methyltransferase TrmJ</fullName>
        <ecNumber evidence="5">2.1.1.200</ecNumber>
    </recommendedName>
    <alternativeName>
        <fullName evidence="5">tRNA (cytidine(32)/uridine(32)-2'-O)-methyltransferase</fullName>
    </alternativeName>
    <alternativeName>
        <fullName evidence="5">tRNA Cm32/Um32 methyltransferase</fullName>
    </alternativeName>
</protein>
<dbReference type="AlphaFoldDB" id="A0A853I5H9"/>
<dbReference type="GO" id="GO:0005829">
    <property type="term" value="C:cytosol"/>
    <property type="evidence" value="ECO:0007669"/>
    <property type="project" value="TreeGrafter"/>
</dbReference>
<dbReference type="InterPro" id="IPR029026">
    <property type="entry name" value="tRNA_m1G_MTases_N"/>
</dbReference>
<dbReference type="EMBL" id="JACCKB010000004">
    <property type="protein sequence ID" value="NYZ65201.1"/>
    <property type="molecule type" value="Genomic_DNA"/>
</dbReference>
<keyword evidence="5" id="KW-0963">Cytoplasm</keyword>
<evidence type="ECO:0000256" key="4">
    <source>
        <dbReference type="ARBA" id="ARBA00022691"/>
    </source>
</evidence>
<dbReference type="GO" id="GO:0003723">
    <property type="term" value="F:RNA binding"/>
    <property type="evidence" value="ECO:0007669"/>
    <property type="project" value="InterPro"/>
</dbReference>
<dbReference type="GO" id="GO:0160206">
    <property type="term" value="F:tRNA (cytidine(32)/uridine(32)-2'-O)-methyltransferase activity"/>
    <property type="evidence" value="ECO:0007669"/>
    <property type="project" value="UniProtKB-EC"/>
</dbReference>
<dbReference type="EC" id="2.1.1.200" evidence="5"/>
<name>A0A853I5H9_9GAMM</name>
<keyword evidence="4 5" id="KW-0949">S-adenosyl-L-methionine</keyword>
<comment type="similarity">
    <text evidence="1">Belongs to the class IV-like SAM-binding methyltransferase superfamily. RNA methyltransferase TrmH family.</text>
</comment>
<dbReference type="Proteomes" id="UP000569732">
    <property type="component" value="Unassembled WGS sequence"/>
</dbReference>
<dbReference type="PANTHER" id="PTHR42786:SF2">
    <property type="entry name" value="TRNA (CYTIDINE_URIDINE-2'-O-)-METHYLTRANSFERASE TRMJ"/>
    <property type="match status" value="1"/>
</dbReference>
<proteinExistence type="inferred from homology"/>
<sequence>MLDNIRVVLVNTSHPGNIGAVARAMKTMGLSDLRLVEPDQFPHPYATSRSAGAEDLLNQACVVSTLQEAVADCQLVIGTSARERKIPWPLINPRECAELAGQASRSNKKVAVVFGREDRGLTNDELALCNYHVNIPACEGYSSLNLGAAVQVIAYELRMSHLEQQQPEKLSSSVSQDCAFPDASHEEVERFLAHFEELLTQIEFLDPSNPGVVMTRFRRLFQRAMLDSKEVNMLRGVLSDTQRIIKQLSKTQPTG</sequence>
<evidence type="ECO:0000313" key="8">
    <source>
        <dbReference type="Proteomes" id="UP000569732"/>
    </source>
</evidence>
<evidence type="ECO:0000256" key="1">
    <source>
        <dbReference type="ARBA" id="ARBA00007228"/>
    </source>
</evidence>
<dbReference type="InterPro" id="IPR029028">
    <property type="entry name" value="Alpha/beta_knot_MTases"/>
</dbReference>
<keyword evidence="3 7" id="KW-0808">Transferase</keyword>
<reference evidence="7 8" key="1">
    <citation type="submission" date="2020-07" db="EMBL/GenBank/DDBJ databases">
        <title>Endozoicomonas sp. nov., isolated from sediment.</title>
        <authorList>
            <person name="Gu T."/>
        </authorList>
    </citation>
    <scope>NUCLEOTIDE SEQUENCE [LARGE SCALE GENOMIC DNA]</scope>
    <source>
        <strain evidence="7 8">SM1973</strain>
    </source>
</reference>
<dbReference type="NCBIfam" id="NF011694">
    <property type="entry name" value="PRK15114.1"/>
    <property type="match status" value="1"/>
</dbReference>
<dbReference type="SUPFAM" id="SSF75217">
    <property type="entry name" value="alpha/beta knot"/>
    <property type="match status" value="1"/>
</dbReference>
<dbReference type="PIRSF" id="PIRSF004808">
    <property type="entry name" value="LasT"/>
    <property type="match status" value="1"/>
</dbReference>
<dbReference type="FunFam" id="3.40.1280.10:FF:000006">
    <property type="entry name" value="Uncharacterized tRNA/rRNA methyltransferase HI_0380"/>
    <property type="match status" value="1"/>
</dbReference>
<keyword evidence="5" id="KW-0819">tRNA processing</keyword>
<dbReference type="Gene3D" id="3.40.1280.10">
    <property type="match status" value="1"/>
</dbReference>
<comment type="subunit">
    <text evidence="5">Homodimer.</text>
</comment>
<organism evidence="7 8">
    <name type="scientific">Spartinivicinus marinus</name>
    <dbReference type="NCBI Taxonomy" id="2994442"/>
    <lineage>
        <taxon>Bacteria</taxon>
        <taxon>Pseudomonadati</taxon>
        <taxon>Pseudomonadota</taxon>
        <taxon>Gammaproteobacteria</taxon>
        <taxon>Oceanospirillales</taxon>
        <taxon>Zooshikellaceae</taxon>
        <taxon>Spartinivicinus</taxon>
    </lineage>
</organism>
<keyword evidence="8" id="KW-1185">Reference proteome</keyword>
<evidence type="ECO:0000259" key="6">
    <source>
        <dbReference type="Pfam" id="PF00588"/>
    </source>
</evidence>
<evidence type="ECO:0000256" key="2">
    <source>
        <dbReference type="ARBA" id="ARBA00022603"/>
    </source>
</evidence>
<comment type="caution">
    <text evidence="7">The sequence shown here is derived from an EMBL/GenBank/DDBJ whole genome shotgun (WGS) entry which is preliminary data.</text>
</comment>
<comment type="subcellular location">
    <subcellularLocation>
        <location evidence="5">Cytoplasm</location>
    </subcellularLocation>
</comment>
<dbReference type="InterPro" id="IPR001537">
    <property type="entry name" value="SpoU_MeTrfase"/>
</dbReference>
<comment type="function">
    <text evidence="5">Catalyzes the formation of 2'O-methylated cytidine (Cm32) or 2'O-methylated uridine (Um32) at position 32 in tRNA.</text>
</comment>
<evidence type="ECO:0000256" key="5">
    <source>
        <dbReference type="RuleBase" id="RU362024"/>
    </source>
</evidence>
<dbReference type="CDD" id="cd18093">
    <property type="entry name" value="SpoU-like_TrmJ"/>
    <property type="match status" value="1"/>
</dbReference>